<evidence type="ECO:0000256" key="1">
    <source>
        <dbReference type="ARBA" id="ARBA00004613"/>
    </source>
</evidence>
<evidence type="ECO:0000256" key="2">
    <source>
        <dbReference type="ARBA" id="ARBA00010421"/>
    </source>
</evidence>
<keyword evidence="3" id="KW-0964">Secreted</keyword>
<dbReference type="eggNOG" id="ENOG502RCZ5">
    <property type="taxonomic scope" value="Eukaryota"/>
</dbReference>
<comment type="subcellular location">
    <subcellularLocation>
        <location evidence="1">Secreted</location>
    </subcellularLocation>
</comment>
<comment type="caution">
    <text evidence="4">The sequence shown here is derived from an EMBL/GenBank/DDBJ whole genome shotgun (WGS) entry which is preliminary data.</text>
</comment>
<dbReference type="Proteomes" id="UP000054988">
    <property type="component" value="Unassembled WGS sequence"/>
</dbReference>
<name>A0A0W0G9C0_MONRR</name>
<evidence type="ECO:0000313" key="4">
    <source>
        <dbReference type="EMBL" id="KTB45159.1"/>
    </source>
</evidence>
<gene>
    <name evidence="4" type="ORF">WG66_2259</name>
</gene>
<accession>A0A0W0G9C0</accession>
<dbReference type="CDD" id="cd22778">
    <property type="entry name" value="DPBB_CEPL-like"/>
    <property type="match status" value="1"/>
</dbReference>
<dbReference type="AlphaFoldDB" id="A0A0W0G9C0"/>
<dbReference type="SUPFAM" id="SSF50685">
    <property type="entry name" value="Barwin-like endoglucanases"/>
    <property type="match status" value="1"/>
</dbReference>
<protein>
    <submittedName>
        <fullName evidence="4">Uncharacterized protein</fullName>
    </submittedName>
</protein>
<dbReference type="InterPro" id="IPR010829">
    <property type="entry name" value="Cerato-platanin"/>
</dbReference>
<dbReference type="EMBL" id="LATX01000758">
    <property type="protein sequence ID" value="KTB45159.1"/>
    <property type="molecule type" value="Genomic_DNA"/>
</dbReference>
<dbReference type="InterPro" id="IPR036908">
    <property type="entry name" value="RlpA-like_sf"/>
</dbReference>
<evidence type="ECO:0000256" key="3">
    <source>
        <dbReference type="ARBA" id="ARBA00022525"/>
    </source>
</evidence>
<reference evidence="4 5" key="1">
    <citation type="submission" date="2015-12" db="EMBL/GenBank/DDBJ databases">
        <title>Draft genome sequence of Moniliophthora roreri, the causal agent of frosty pod rot of cacao.</title>
        <authorList>
            <person name="Aime M.C."/>
            <person name="Diaz-Valderrama J.R."/>
            <person name="Kijpornyongpan T."/>
            <person name="Phillips-Mora W."/>
        </authorList>
    </citation>
    <scope>NUCLEOTIDE SEQUENCE [LARGE SCALE GENOMIC DNA]</scope>
    <source>
        <strain evidence="4 5">MCA 2952</strain>
    </source>
</reference>
<organism evidence="4 5">
    <name type="scientific">Moniliophthora roreri</name>
    <name type="common">Frosty pod rot fungus</name>
    <name type="synonym">Monilia roreri</name>
    <dbReference type="NCBI Taxonomy" id="221103"/>
    <lineage>
        <taxon>Eukaryota</taxon>
        <taxon>Fungi</taxon>
        <taxon>Dikarya</taxon>
        <taxon>Basidiomycota</taxon>
        <taxon>Agaricomycotina</taxon>
        <taxon>Agaricomycetes</taxon>
        <taxon>Agaricomycetidae</taxon>
        <taxon>Agaricales</taxon>
        <taxon>Marasmiineae</taxon>
        <taxon>Marasmiaceae</taxon>
        <taxon>Moniliophthora</taxon>
    </lineage>
</organism>
<sequence length="448" mass="49339">MYGVVRFLDTEILPASAPEGFPKIIKSGIDEEGQHPKSPAITGPDGIATLLYHIGYPEALKRLLDTQGTEEFNLRVYCRSRVFQDVYVQRHGTFIEIGFVCTVTGRLADHGVRYIIQRDPEQRVGKWVPLSTSDLGSSWDGPEDWIRAQGAAVTKGIWFNQHWDRENIDISWSGMSTSDKESLAAFMQERHVKLAQKRAQREAEEREEMNLIGNSHPNIDTELSELRYRKRQMECRAKCGEKNPGLQCSKCKFALPPARLKIGNIIKPIAGQSIRDSDIYKAWDIGPYSPAHAPSLFSSFRLHAVLTNLTNVVIMKFTAAIALLATSAAAVRLQYDPTYDNRDGSLGTTACSDGPNGLITKGFSTFGSLPNFPRIGAVDAITGWNSPQCGSCWQVTWNGKSINILGMDVAGNGFNVAQAAMDELTDGQAVALGNIDVQATQVDASTRE</sequence>
<comment type="similarity">
    <text evidence="2">Belongs to the cerato-platanin family.</text>
</comment>
<proteinExistence type="inferred from homology"/>
<dbReference type="Pfam" id="PF07249">
    <property type="entry name" value="Cerato-platanin"/>
    <property type="match status" value="1"/>
</dbReference>
<dbReference type="Gene3D" id="2.40.40.10">
    <property type="entry name" value="RlpA-like domain"/>
    <property type="match status" value="1"/>
</dbReference>
<evidence type="ECO:0000313" key="5">
    <source>
        <dbReference type="Proteomes" id="UP000054988"/>
    </source>
</evidence>
<dbReference type="GO" id="GO:0005576">
    <property type="term" value="C:extracellular region"/>
    <property type="evidence" value="ECO:0007669"/>
    <property type="project" value="UniProtKB-SubCell"/>
</dbReference>